<dbReference type="GO" id="GO:0006654">
    <property type="term" value="P:phosphatidic acid biosynthetic process"/>
    <property type="evidence" value="ECO:0007669"/>
    <property type="project" value="TreeGrafter"/>
</dbReference>
<protein>
    <submittedName>
        <fullName evidence="4">1-acylglycerol-3-phosphate O-acyltransferase</fullName>
    </submittedName>
</protein>
<name>A0A0E2H3A2_9FIRM</name>
<keyword evidence="1 4" id="KW-0808">Transferase</keyword>
<dbReference type="Pfam" id="PF01553">
    <property type="entry name" value="Acyltransferase"/>
    <property type="match status" value="1"/>
</dbReference>
<organism evidence="4 5">
    <name type="scientific">[Clostridium] clostridioforme 90A8</name>
    <dbReference type="NCBI Taxonomy" id="999408"/>
    <lineage>
        <taxon>Bacteria</taxon>
        <taxon>Bacillati</taxon>
        <taxon>Bacillota</taxon>
        <taxon>Clostridia</taxon>
        <taxon>Lachnospirales</taxon>
        <taxon>Lachnospiraceae</taxon>
        <taxon>Enterocloster</taxon>
    </lineage>
</organism>
<comment type="caution">
    <text evidence="4">The sequence shown here is derived from an EMBL/GenBank/DDBJ whole genome shotgun (WGS) entry which is preliminary data.</text>
</comment>
<proteinExistence type="predicted"/>
<reference evidence="4 5" key="1">
    <citation type="submission" date="2013-01" db="EMBL/GenBank/DDBJ databases">
        <title>The Genome Sequence of Clostridium clostridioforme 90A8.</title>
        <authorList>
            <consortium name="The Broad Institute Genome Sequencing Platform"/>
            <person name="Earl A."/>
            <person name="Ward D."/>
            <person name="Feldgarden M."/>
            <person name="Gevers D."/>
            <person name="Courvalin P."/>
            <person name="Lambert T."/>
            <person name="Walker B."/>
            <person name="Young S.K."/>
            <person name="Zeng Q."/>
            <person name="Gargeya S."/>
            <person name="Fitzgerald M."/>
            <person name="Haas B."/>
            <person name="Abouelleil A."/>
            <person name="Alvarado L."/>
            <person name="Arachchi H.M."/>
            <person name="Berlin A.M."/>
            <person name="Chapman S.B."/>
            <person name="Dewar J."/>
            <person name="Goldberg J."/>
            <person name="Griggs A."/>
            <person name="Gujja S."/>
            <person name="Hansen M."/>
            <person name="Howarth C."/>
            <person name="Imamovic A."/>
            <person name="Larimer J."/>
            <person name="McCowan C."/>
            <person name="Murphy C."/>
            <person name="Neiman D."/>
            <person name="Pearson M."/>
            <person name="Priest M."/>
            <person name="Roberts A."/>
            <person name="Saif S."/>
            <person name="Shea T."/>
            <person name="Sisk P."/>
            <person name="Sykes S."/>
            <person name="Wortman J."/>
            <person name="Nusbaum C."/>
            <person name="Birren B."/>
        </authorList>
    </citation>
    <scope>NUCLEOTIDE SEQUENCE [LARGE SCALE GENOMIC DNA]</scope>
    <source>
        <strain evidence="4 5">90A8</strain>
    </source>
</reference>
<dbReference type="HOGENOM" id="CLU_027938_6_1_9"/>
<accession>A0A0E2H3A2</accession>
<dbReference type="SMART" id="SM00563">
    <property type="entry name" value="PlsC"/>
    <property type="match status" value="1"/>
</dbReference>
<dbReference type="PANTHER" id="PTHR10434:SF11">
    <property type="entry name" value="1-ACYL-SN-GLYCEROL-3-PHOSPHATE ACYLTRANSFERASE"/>
    <property type="match status" value="1"/>
</dbReference>
<dbReference type="Proteomes" id="UP000013085">
    <property type="component" value="Unassembled WGS sequence"/>
</dbReference>
<evidence type="ECO:0000256" key="1">
    <source>
        <dbReference type="ARBA" id="ARBA00022679"/>
    </source>
</evidence>
<dbReference type="PANTHER" id="PTHR10434">
    <property type="entry name" value="1-ACYL-SN-GLYCEROL-3-PHOSPHATE ACYLTRANSFERASE"/>
    <property type="match status" value="1"/>
</dbReference>
<evidence type="ECO:0000313" key="5">
    <source>
        <dbReference type="Proteomes" id="UP000013085"/>
    </source>
</evidence>
<sequence>MKRIIYMVLMNLLHAPMWLFTIARMAREEDTRTAAEKYGYISEMVKRINRRGRVTVTATGTEYIPSEDGFILFPNHQGLFDMLALFSTCPRPLSVVIKKEASNWILVKQVLGATKSLAMNRDDIKDQVRIITEVTKLVKSGRNFVIFAEGHRSRNGNEILDFKSGTFKSAVKAGCPIVPVALINSFRPFDMNSLKREEVQVHYMKPILPDQYMEMKTSEIAYLVHDRIQEEINKNLTQNGLTS</sequence>
<dbReference type="RefSeq" id="WP_002585011.1">
    <property type="nucleotide sequence ID" value="NZ_KB850992.1"/>
</dbReference>
<feature type="domain" description="Phospholipid/glycerol acyltransferase" evidence="3">
    <location>
        <begin position="70"/>
        <end position="185"/>
    </location>
</feature>
<keyword evidence="2 4" id="KW-0012">Acyltransferase</keyword>
<evidence type="ECO:0000256" key="2">
    <source>
        <dbReference type="ARBA" id="ARBA00023315"/>
    </source>
</evidence>
<dbReference type="PATRIC" id="fig|999408.3.peg.5482"/>
<gene>
    <name evidence="4" type="ORF">HMPREF1090_05099</name>
</gene>
<dbReference type="SUPFAM" id="SSF69593">
    <property type="entry name" value="Glycerol-3-phosphate (1)-acyltransferase"/>
    <property type="match status" value="1"/>
</dbReference>
<dbReference type="EMBL" id="AGYR01000065">
    <property type="protein sequence ID" value="ENZ07582.1"/>
    <property type="molecule type" value="Genomic_DNA"/>
</dbReference>
<dbReference type="GeneID" id="57962785"/>
<dbReference type="GO" id="GO:0003841">
    <property type="term" value="F:1-acylglycerol-3-phosphate O-acyltransferase activity"/>
    <property type="evidence" value="ECO:0007669"/>
    <property type="project" value="TreeGrafter"/>
</dbReference>
<dbReference type="AlphaFoldDB" id="A0A0E2H3A2"/>
<evidence type="ECO:0000259" key="3">
    <source>
        <dbReference type="SMART" id="SM00563"/>
    </source>
</evidence>
<evidence type="ECO:0000313" key="4">
    <source>
        <dbReference type="EMBL" id="ENZ07582.1"/>
    </source>
</evidence>
<dbReference type="CDD" id="cd07989">
    <property type="entry name" value="LPLAT_AGPAT-like"/>
    <property type="match status" value="1"/>
</dbReference>
<dbReference type="InterPro" id="IPR002123">
    <property type="entry name" value="Plipid/glycerol_acylTrfase"/>
</dbReference>